<dbReference type="AlphaFoldDB" id="A0A220U6X0"/>
<accession>A0A220U6X0</accession>
<feature type="region of interest" description="Disordered" evidence="1">
    <location>
        <begin position="24"/>
        <end position="52"/>
    </location>
</feature>
<keyword evidence="2" id="KW-0732">Signal</keyword>
<evidence type="ECO:0000256" key="2">
    <source>
        <dbReference type="SAM" id="SignalP"/>
    </source>
</evidence>
<dbReference type="KEGG" id="vil:CFK37_17585"/>
<name>A0A220U6X0_9BACI</name>
<feature type="signal peptide" evidence="2">
    <location>
        <begin position="1"/>
        <end position="18"/>
    </location>
</feature>
<dbReference type="Proteomes" id="UP000198312">
    <property type="component" value="Chromosome"/>
</dbReference>
<feature type="chain" id="PRO_5012646033" description="Lipoprotein" evidence="2">
    <location>
        <begin position="19"/>
        <end position="317"/>
    </location>
</feature>
<proteinExistence type="predicted"/>
<dbReference type="EMBL" id="CP022315">
    <property type="protein sequence ID" value="ASK63840.1"/>
    <property type="molecule type" value="Genomic_DNA"/>
</dbReference>
<dbReference type="OrthoDB" id="1957331at2"/>
<dbReference type="InterPro" id="IPR046720">
    <property type="entry name" value="DUF6612"/>
</dbReference>
<protein>
    <recommendedName>
        <fullName evidence="5">Lipoprotein</fullName>
    </recommendedName>
</protein>
<dbReference type="PROSITE" id="PS51257">
    <property type="entry name" value="PROKAR_LIPOPROTEIN"/>
    <property type="match status" value="1"/>
</dbReference>
<evidence type="ECO:0000313" key="4">
    <source>
        <dbReference type="Proteomes" id="UP000198312"/>
    </source>
</evidence>
<evidence type="ECO:0000313" key="3">
    <source>
        <dbReference type="EMBL" id="ASK63840.1"/>
    </source>
</evidence>
<evidence type="ECO:0008006" key="5">
    <source>
        <dbReference type="Google" id="ProtNLM"/>
    </source>
</evidence>
<reference evidence="3 4" key="1">
    <citation type="submission" date="2017-07" db="EMBL/GenBank/DDBJ databases">
        <title>Virgibacillus sp. LM2416.</title>
        <authorList>
            <person name="Tak E.J."/>
            <person name="Bae J.-W."/>
        </authorList>
    </citation>
    <scope>NUCLEOTIDE SEQUENCE [LARGE SCALE GENOMIC DNA]</scope>
    <source>
        <strain evidence="3 4">LM2416</strain>
    </source>
</reference>
<keyword evidence="4" id="KW-1185">Reference proteome</keyword>
<organism evidence="3 4">
    <name type="scientific">Virgibacillus phasianinus</name>
    <dbReference type="NCBI Taxonomy" id="2017483"/>
    <lineage>
        <taxon>Bacteria</taxon>
        <taxon>Bacillati</taxon>
        <taxon>Bacillota</taxon>
        <taxon>Bacilli</taxon>
        <taxon>Bacillales</taxon>
        <taxon>Bacillaceae</taxon>
        <taxon>Virgibacillus</taxon>
    </lineage>
</organism>
<feature type="compositionally biased region" description="Basic and acidic residues" evidence="1">
    <location>
        <begin position="29"/>
        <end position="49"/>
    </location>
</feature>
<dbReference type="Pfam" id="PF20316">
    <property type="entry name" value="DUF6612"/>
    <property type="match status" value="1"/>
</dbReference>
<sequence length="317" mass="36430">MRKIMVTAFAIVMIMVLAACGQTDSTNGSKDEANKEQQPKAEKKQEELTPQKVITKSSEAMQDWPGINYVTDGKQTITVTKGDQTQTIDQQFNIETKMMMDPIAMHMTGEMNMQGQKMPMESYYVDGKMYSKTPQNKWIAIEGMNLDQLQQQSQGQNPAESMKKFTKMLDELTGEDNSKEYITMKEKEDMYVVEMDLDEEASAKVMDMAMEQVKGSMKQLEQMGLGNVMEQMKFKSMKQTYYIDKESFEQKKMDQQMTIEMPVQDMNMKIDVDMTMDINGKVKEEITVPEDVKKNAQVVDMKQLQQAQQQTQTQTQP</sequence>
<dbReference type="RefSeq" id="WP_089063099.1">
    <property type="nucleotide sequence ID" value="NZ_CP022315.1"/>
</dbReference>
<evidence type="ECO:0000256" key="1">
    <source>
        <dbReference type="SAM" id="MobiDB-lite"/>
    </source>
</evidence>
<dbReference type="Gene3D" id="2.50.20.20">
    <property type="match status" value="1"/>
</dbReference>
<gene>
    <name evidence="3" type="ORF">CFK37_17585</name>
</gene>